<dbReference type="AlphaFoldDB" id="A0A2R6AU38"/>
<feature type="transmembrane region" description="Helical" evidence="1">
    <location>
        <begin position="26"/>
        <end position="45"/>
    </location>
</feature>
<proteinExistence type="predicted"/>
<evidence type="ECO:0000313" key="3">
    <source>
        <dbReference type="Proteomes" id="UP000240490"/>
    </source>
</evidence>
<organism evidence="2 3">
    <name type="scientific">Candidatus Marsarchaeota G2 archaeon ECH_B_SAG-M15</name>
    <dbReference type="NCBI Taxonomy" id="1978162"/>
    <lineage>
        <taxon>Archaea</taxon>
        <taxon>Candidatus Marsarchaeota</taxon>
        <taxon>Candidatus Marsarchaeota group 2</taxon>
    </lineage>
</organism>
<evidence type="ECO:0000313" key="2">
    <source>
        <dbReference type="EMBL" id="PSN89848.1"/>
    </source>
</evidence>
<protein>
    <submittedName>
        <fullName evidence="2">Uncharacterized protein</fullName>
    </submittedName>
</protein>
<accession>A0A2R6AU38</accession>
<evidence type="ECO:0000256" key="1">
    <source>
        <dbReference type="SAM" id="Phobius"/>
    </source>
</evidence>
<keyword evidence="1" id="KW-0472">Membrane</keyword>
<feature type="transmembrane region" description="Helical" evidence="1">
    <location>
        <begin position="66"/>
        <end position="87"/>
    </location>
</feature>
<sequence>FLLPTSLTNIYFASGAVWFPNSQIELALGLGPTATSVAIAILLALNINASSNTKSPGLKLTGATSLISALISGGCCSLPLLTSMLAYVSASATILNSTLYNLTIPTSMAALAAMTASYLYTTR</sequence>
<gene>
    <name evidence="2" type="ORF">B9Q08_06080</name>
</gene>
<keyword evidence="1" id="KW-0812">Transmembrane</keyword>
<keyword evidence="1" id="KW-1133">Transmembrane helix</keyword>
<dbReference type="Proteomes" id="UP000240490">
    <property type="component" value="Unassembled WGS sequence"/>
</dbReference>
<feature type="non-terminal residue" evidence="2">
    <location>
        <position position="1"/>
    </location>
</feature>
<reference evidence="2 3" key="1">
    <citation type="submission" date="2017-04" db="EMBL/GenBank/DDBJ databases">
        <title>Novel microbial lineages endemic to geothermal iron-oxide mats fill important gaps in the evolutionary history of Archaea.</title>
        <authorList>
            <person name="Jay Z.J."/>
            <person name="Beam J.P."/>
            <person name="Dlakic M."/>
            <person name="Rusch D.B."/>
            <person name="Kozubal M.A."/>
            <person name="Inskeep W.P."/>
        </authorList>
    </citation>
    <scope>NUCLEOTIDE SEQUENCE [LARGE SCALE GENOMIC DNA]</scope>
    <source>
        <strain evidence="2">ECH_B_SAG-M15</strain>
    </source>
</reference>
<comment type="caution">
    <text evidence="2">The sequence shown here is derived from an EMBL/GenBank/DDBJ whole genome shotgun (WGS) entry which is preliminary data.</text>
</comment>
<dbReference type="EMBL" id="NEXJ01000106">
    <property type="protein sequence ID" value="PSN89848.1"/>
    <property type="molecule type" value="Genomic_DNA"/>
</dbReference>
<name>A0A2R6AU38_9ARCH</name>
<feature type="transmembrane region" description="Helical" evidence="1">
    <location>
        <begin position="99"/>
        <end position="120"/>
    </location>
</feature>